<feature type="transmembrane region" description="Helical" evidence="1">
    <location>
        <begin position="12"/>
        <end position="29"/>
    </location>
</feature>
<evidence type="ECO:0000256" key="1">
    <source>
        <dbReference type="SAM" id="Phobius"/>
    </source>
</evidence>
<comment type="caution">
    <text evidence="2">The sequence shown here is derived from an EMBL/GenBank/DDBJ whole genome shotgun (WGS) entry which is preliminary data.</text>
</comment>
<evidence type="ECO:0000313" key="2">
    <source>
        <dbReference type="EMBL" id="MDQ0160332.1"/>
    </source>
</evidence>
<protein>
    <recommendedName>
        <fullName evidence="4">DUF3953 domain-containing protein</fullName>
    </recommendedName>
</protein>
<keyword evidence="3" id="KW-1185">Reference proteome</keyword>
<proteinExistence type="predicted"/>
<keyword evidence="1" id="KW-0812">Transmembrane</keyword>
<feature type="transmembrane region" description="Helical" evidence="1">
    <location>
        <begin position="41"/>
        <end position="61"/>
    </location>
</feature>
<organism evidence="2 3">
    <name type="scientific">Alkalibacillus salilacus</name>
    <dbReference type="NCBI Taxonomy" id="284582"/>
    <lineage>
        <taxon>Bacteria</taxon>
        <taxon>Bacillati</taxon>
        <taxon>Bacillota</taxon>
        <taxon>Bacilli</taxon>
        <taxon>Bacillales</taxon>
        <taxon>Bacillaceae</taxon>
        <taxon>Alkalibacillus</taxon>
    </lineage>
</organism>
<dbReference type="Proteomes" id="UP001224359">
    <property type="component" value="Unassembled WGS sequence"/>
</dbReference>
<dbReference type="RefSeq" id="WP_306977514.1">
    <property type="nucleotide sequence ID" value="NZ_JAUSTQ010000010.1"/>
</dbReference>
<accession>A0ABT9VH91</accession>
<keyword evidence="1" id="KW-0472">Membrane</keyword>
<keyword evidence="1" id="KW-1133">Transmembrane helix</keyword>
<sequence length="92" mass="10359">MAEVKGNETLSRLFTLLVGIMIFVMLNMNGEVFHPLMIGEVMEFFIILLLVCGTMYMALFIGELVSKTKYNKIIQSVGSITIAIYLVYLLMA</sequence>
<reference evidence="2 3" key="1">
    <citation type="submission" date="2023-07" db="EMBL/GenBank/DDBJ databases">
        <title>Genomic Encyclopedia of Type Strains, Phase IV (KMG-IV): sequencing the most valuable type-strain genomes for metagenomic binning, comparative biology and taxonomic classification.</title>
        <authorList>
            <person name="Goeker M."/>
        </authorList>
    </citation>
    <scope>NUCLEOTIDE SEQUENCE [LARGE SCALE GENOMIC DNA]</scope>
    <source>
        <strain evidence="2 3">DSM 16460</strain>
    </source>
</reference>
<gene>
    <name evidence="2" type="ORF">J2S77_002335</name>
</gene>
<dbReference type="EMBL" id="JAUSTQ010000010">
    <property type="protein sequence ID" value="MDQ0160332.1"/>
    <property type="molecule type" value="Genomic_DNA"/>
</dbReference>
<evidence type="ECO:0008006" key="4">
    <source>
        <dbReference type="Google" id="ProtNLM"/>
    </source>
</evidence>
<feature type="transmembrane region" description="Helical" evidence="1">
    <location>
        <begin position="73"/>
        <end position="91"/>
    </location>
</feature>
<evidence type="ECO:0000313" key="3">
    <source>
        <dbReference type="Proteomes" id="UP001224359"/>
    </source>
</evidence>
<name>A0ABT9VH91_9BACI</name>